<organism evidence="3 4">
    <name type="scientific">Plasmodium gaboni</name>
    <dbReference type="NCBI Taxonomy" id="647221"/>
    <lineage>
        <taxon>Eukaryota</taxon>
        <taxon>Sar</taxon>
        <taxon>Alveolata</taxon>
        <taxon>Apicomplexa</taxon>
        <taxon>Aconoidasida</taxon>
        <taxon>Haemosporida</taxon>
        <taxon>Plasmodiidae</taxon>
        <taxon>Plasmodium</taxon>
        <taxon>Plasmodium (Laverania)</taxon>
    </lineage>
</organism>
<comment type="caution">
    <text evidence="3">The sequence shown here is derived from an EMBL/GenBank/DDBJ whole genome shotgun (WGS) entry which is preliminary data.</text>
</comment>
<proteinExistence type="predicted"/>
<feature type="non-terminal residue" evidence="3">
    <location>
        <position position="1"/>
    </location>
</feature>
<dbReference type="VEuPathDB" id="PlasmoDB:PGABG01_0021900"/>
<dbReference type="InterPro" id="IPR029211">
    <property type="entry name" value="PfEMP1_ATS"/>
</dbReference>
<gene>
    <name evidence="3" type="ORF">PGSY75_0045700</name>
</gene>
<dbReference type="InterPro" id="IPR044932">
    <property type="entry name" value="PfEMP1_ATS_sf"/>
</dbReference>
<dbReference type="Gene3D" id="1.10.1900.40">
    <property type="entry name" value="Acidic terminal segments, variant surface antigen of PfEMP1"/>
    <property type="match status" value="1"/>
</dbReference>
<dbReference type="Pfam" id="PF15445">
    <property type="entry name" value="ATS"/>
    <property type="match status" value="1"/>
</dbReference>
<dbReference type="KEGG" id="pgab:PGSY75_0045700"/>
<feature type="region of interest" description="Disordered" evidence="1">
    <location>
        <begin position="151"/>
        <end position="203"/>
    </location>
</feature>
<feature type="domain" description="Plasmodium falciparum erythrocyte membrane protein 1 acidic terminal segment" evidence="2">
    <location>
        <begin position="1"/>
        <end position="235"/>
    </location>
</feature>
<evidence type="ECO:0000259" key="2">
    <source>
        <dbReference type="Pfam" id="PF15445"/>
    </source>
</evidence>
<dbReference type="VEuPathDB" id="PlasmoDB:PGSY75_0045700"/>
<protein>
    <submittedName>
        <fullName evidence="3">Putative EMP1-like protein</fullName>
    </submittedName>
</protein>
<accession>A0A151L1P2</accession>
<dbReference type="Proteomes" id="UP000076004">
    <property type="component" value="Unassembled WGS sequence"/>
</dbReference>
<dbReference type="RefSeq" id="XP_018638647.1">
    <property type="nucleotide sequence ID" value="XM_018783571.1"/>
</dbReference>
<dbReference type="EMBL" id="LVLB01000455">
    <property type="protein sequence ID" value="KYN92921.1"/>
    <property type="molecule type" value="Genomic_DNA"/>
</dbReference>
<evidence type="ECO:0000313" key="4">
    <source>
        <dbReference type="Proteomes" id="UP000076004"/>
    </source>
</evidence>
<dbReference type="AlphaFoldDB" id="A0A151L1P2"/>
<dbReference type="GeneID" id="29774186"/>
<feature type="compositionally biased region" description="Polar residues" evidence="1">
    <location>
        <begin position="162"/>
        <end position="193"/>
    </location>
</feature>
<name>A0A151L1P2_9APIC</name>
<sequence length="247" mass="27074">KKTTAKSPDIFRVLEIPQKNRGIPTYRSANKYVPYTKYRGRTYIYVENDSGDDTYIGDISSTDVTSSDSEVDEIDINEIYGYGGGKHKTLIDIILRPSTSPHGTTYSGTTYSGTNIHSNTIYSVTHSTSGNHSASGNMDIVDTTTHSDTIYSDIPSDIVDTTPPSGTTHNSGNTNSDTTPSGTTQNSGNTPNSGIIPRIPSDIPINKLTDNEWNKIKEDFISNMLQTEQNDVVEIVEILLLTHNLIF</sequence>
<evidence type="ECO:0000313" key="3">
    <source>
        <dbReference type="EMBL" id="KYN92921.1"/>
    </source>
</evidence>
<reference evidence="3 4" key="1">
    <citation type="journal article" date="2016" name="Nat. Commun.">
        <title>Genomes of cryptic chimpanzee Plasmodium species reveal key evolutionary events leading to human malaria.</title>
        <authorList>
            <person name="Sundararaman S.A."/>
            <person name="Plenderleith L.J."/>
            <person name="Liu W."/>
            <person name="Loy D.E."/>
            <person name="Learn G.H."/>
            <person name="Li Y."/>
            <person name="Shaw K.S."/>
            <person name="Ayouba A."/>
            <person name="Peeters M."/>
            <person name="Speede S."/>
            <person name="Shaw G.M."/>
            <person name="Bushman F.D."/>
            <person name="Brisson D."/>
            <person name="Rayner J.C."/>
            <person name="Sharp P.M."/>
            <person name="Hahn B.H."/>
        </authorList>
    </citation>
    <scope>NUCLEOTIDE SEQUENCE [LARGE SCALE GENOMIC DNA]</scope>
    <source>
        <strain evidence="3 4">SY75</strain>
    </source>
</reference>
<evidence type="ECO:0000256" key="1">
    <source>
        <dbReference type="SAM" id="MobiDB-lite"/>
    </source>
</evidence>